<dbReference type="AlphaFoldDB" id="A0AAV3XCB2"/>
<evidence type="ECO:0000313" key="2">
    <source>
        <dbReference type="Proteomes" id="UP001050975"/>
    </source>
</evidence>
<keyword evidence="2" id="KW-1185">Reference proteome</keyword>
<dbReference type="RefSeq" id="WP_226580267.1">
    <property type="nucleotide sequence ID" value="NZ_BLAY01000036.1"/>
</dbReference>
<accession>A0AAV3XCB2</accession>
<sequence>MQNQSDQNQSPTPAKTLQQEYQEALLKSGIQAANLLTELIGLKIMPDPRAKEMADVALEVIKLINSAPGEIVKFNGEK</sequence>
<proteinExistence type="predicted"/>
<evidence type="ECO:0000313" key="1">
    <source>
        <dbReference type="EMBL" id="GET37942.1"/>
    </source>
</evidence>
<reference evidence="1" key="1">
    <citation type="submission" date="2019-10" db="EMBL/GenBank/DDBJ databases">
        <title>Draft genome sequece of Microseira wollei NIES-4236.</title>
        <authorList>
            <person name="Yamaguchi H."/>
            <person name="Suzuki S."/>
            <person name="Kawachi M."/>
        </authorList>
    </citation>
    <scope>NUCLEOTIDE SEQUENCE</scope>
    <source>
        <strain evidence="1">NIES-4236</strain>
    </source>
</reference>
<comment type="caution">
    <text evidence="1">The sequence shown here is derived from an EMBL/GenBank/DDBJ whole genome shotgun (WGS) entry which is preliminary data.</text>
</comment>
<dbReference type="EMBL" id="BLAY01000036">
    <property type="protein sequence ID" value="GET37942.1"/>
    <property type="molecule type" value="Genomic_DNA"/>
</dbReference>
<gene>
    <name evidence="1" type="ORF">MiSe_26960</name>
</gene>
<name>A0AAV3XCB2_9CYAN</name>
<dbReference type="Proteomes" id="UP001050975">
    <property type="component" value="Unassembled WGS sequence"/>
</dbReference>
<protein>
    <submittedName>
        <fullName evidence="1">Uncharacterized protein</fullName>
    </submittedName>
</protein>
<organism evidence="1 2">
    <name type="scientific">Microseira wollei NIES-4236</name>
    <dbReference type="NCBI Taxonomy" id="2530354"/>
    <lineage>
        <taxon>Bacteria</taxon>
        <taxon>Bacillati</taxon>
        <taxon>Cyanobacteriota</taxon>
        <taxon>Cyanophyceae</taxon>
        <taxon>Oscillatoriophycideae</taxon>
        <taxon>Aerosakkonematales</taxon>
        <taxon>Aerosakkonemataceae</taxon>
        <taxon>Microseira</taxon>
    </lineage>
</organism>